<dbReference type="GO" id="GO:0004674">
    <property type="term" value="F:protein serine/threonine kinase activity"/>
    <property type="evidence" value="ECO:0007669"/>
    <property type="project" value="UniProtKB-KW"/>
</dbReference>
<dbReference type="AlphaFoldDB" id="A0AAD9N805"/>
<dbReference type="FunFam" id="1.10.510.10:FF:000931">
    <property type="entry name" value="Ballchen, isoform B"/>
    <property type="match status" value="1"/>
</dbReference>
<reference evidence="8" key="1">
    <citation type="journal article" date="2023" name="Mol. Biol. Evol.">
        <title>Third-Generation Sequencing Reveals the Adaptive Role of the Epigenome in Three Deep-Sea Polychaetes.</title>
        <authorList>
            <person name="Perez M."/>
            <person name="Aroh O."/>
            <person name="Sun Y."/>
            <person name="Lan Y."/>
            <person name="Juniper S.K."/>
            <person name="Young C.R."/>
            <person name="Angers B."/>
            <person name="Qian P.Y."/>
        </authorList>
    </citation>
    <scope>NUCLEOTIDE SEQUENCE</scope>
    <source>
        <strain evidence="8">P08H-3</strain>
    </source>
</reference>
<dbReference type="PANTHER" id="PTHR11909">
    <property type="entry name" value="CASEIN KINASE-RELATED"/>
    <property type="match status" value="1"/>
</dbReference>
<dbReference type="SUPFAM" id="SSF56112">
    <property type="entry name" value="Protein kinase-like (PK-like)"/>
    <property type="match status" value="1"/>
</dbReference>
<feature type="compositionally biased region" description="Acidic residues" evidence="6">
    <location>
        <begin position="366"/>
        <end position="377"/>
    </location>
</feature>
<name>A0AAD9N805_9ANNE</name>
<dbReference type="SMART" id="SM00220">
    <property type="entry name" value="S_TKc"/>
    <property type="match status" value="1"/>
</dbReference>
<dbReference type="InterPro" id="IPR017441">
    <property type="entry name" value="Protein_kinase_ATP_BS"/>
</dbReference>
<keyword evidence="5" id="KW-0418">Kinase</keyword>
<comment type="caution">
    <text evidence="8">The sequence shown here is derived from an EMBL/GenBank/DDBJ whole genome shotgun (WGS) entry which is preliminary data.</text>
</comment>
<feature type="domain" description="Protein kinase" evidence="7">
    <location>
        <begin position="39"/>
        <end position="320"/>
    </location>
</feature>
<dbReference type="InterPro" id="IPR050235">
    <property type="entry name" value="CK1_Ser-Thr_kinase"/>
</dbReference>
<evidence type="ECO:0000256" key="3">
    <source>
        <dbReference type="ARBA" id="ARBA00022840"/>
    </source>
</evidence>
<evidence type="ECO:0000256" key="1">
    <source>
        <dbReference type="ARBA" id="ARBA00012513"/>
    </source>
</evidence>
<dbReference type="CDD" id="cd14015">
    <property type="entry name" value="STKc_VRK"/>
    <property type="match status" value="1"/>
</dbReference>
<feature type="compositionally biased region" description="Polar residues" evidence="6">
    <location>
        <begin position="403"/>
        <end position="417"/>
    </location>
</feature>
<feature type="region of interest" description="Disordered" evidence="6">
    <location>
        <begin position="340"/>
        <end position="487"/>
    </location>
</feature>
<keyword evidence="5" id="KW-0723">Serine/threonine-protein kinase</keyword>
<evidence type="ECO:0000256" key="4">
    <source>
        <dbReference type="PROSITE-ProRule" id="PRU10141"/>
    </source>
</evidence>
<dbReference type="Pfam" id="PF00069">
    <property type="entry name" value="Pkinase"/>
    <property type="match status" value="1"/>
</dbReference>
<dbReference type="PROSITE" id="PS00107">
    <property type="entry name" value="PROTEIN_KINASE_ATP"/>
    <property type="match status" value="1"/>
</dbReference>
<dbReference type="EMBL" id="JAODUP010000137">
    <property type="protein sequence ID" value="KAK2160240.1"/>
    <property type="molecule type" value="Genomic_DNA"/>
</dbReference>
<evidence type="ECO:0000259" key="7">
    <source>
        <dbReference type="PROSITE" id="PS50011"/>
    </source>
</evidence>
<feature type="binding site" evidence="4">
    <location>
        <position position="73"/>
    </location>
    <ligand>
        <name>ATP</name>
        <dbReference type="ChEBI" id="CHEBI:30616"/>
    </ligand>
</feature>
<dbReference type="Proteomes" id="UP001208570">
    <property type="component" value="Unassembled WGS sequence"/>
</dbReference>
<evidence type="ECO:0000313" key="9">
    <source>
        <dbReference type="Proteomes" id="UP001208570"/>
    </source>
</evidence>
<evidence type="ECO:0000256" key="6">
    <source>
        <dbReference type="SAM" id="MobiDB-lite"/>
    </source>
</evidence>
<dbReference type="PROSITE" id="PS50011">
    <property type="entry name" value="PROTEIN_KINASE_DOM"/>
    <property type="match status" value="1"/>
</dbReference>
<accession>A0AAD9N805</accession>
<dbReference type="EC" id="2.7.11.1" evidence="1"/>
<sequence>MPKKAAPAVKKRKAAAGAYKLPDPLPAGEILRDYCKKEWKLGKPIGAGGFGLIYLSDQNSPGPVSDNAPYALKLEPHANGPLFCELHFYQRVAKPEQIEEWTKMKRLKHLSVPRYITSGSHNYNHTQYRFMVMDRCGTDLQKLFERNGKSFPEKTVYMLGIKLLHALEYIHDKEYVHADIKASNILTGFSKQKLGEVYLVDYGLAFRYTSDGQHKEYKEDPKRAHDGTVEFTSRDAHKGVAPSRRGDLEILGYCMLQWLCRTLPWEDNLDDKDYVRDSKIRYMNKVSELIKKCLPGRPHDELKKFLEYVSTLKYDEHPDYNKCLSWFKQALKKFGGSESDKLTLQTGRSESPQRRTKITKKKIVNEQEELYVSEENSDSSSPKAKKRRSLISPRERGRKTTPRQRSAARNNTPTPRSGSPKKRVDSEGNLIPKPAIPPMFINGQMEVNGKVQPKARKSAKKNVLAAATQTSPGLQGLPRTRNRPKRH</sequence>
<dbReference type="Gene3D" id="1.10.510.10">
    <property type="entry name" value="Transferase(Phosphotransferase) domain 1"/>
    <property type="match status" value="1"/>
</dbReference>
<dbReference type="InterPro" id="IPR000719">
    <property type="entry name" value="Prot_kinase_dom"/>
</dbReference>
<evidence type="ECO:0000256" key="2">
    <source>
        <dbReference type="ARBA" id="ARBA00022741"/>
    </source>
</evidence>
<keyword evidence="5" id="KW-0808">Transferase</keyword>
<dbReference type="PROSITE" id="PS00108">
    <property type="entry name" value="PROTEIN_KINASE_ST"/>
    <property type="match status" value="1"/>
</dbReference>
<protein>
    <recommendedName>
        <fullName evidence="1">non-specific serine/threonine protein kinase</fullName>
        <ecNumber evidence="1">2.7.11.1</ecNumber>
    </recommendedName>
</protein>
<keyword evidence="3 4" id="KW-0067">ATP-binding</keyword>
<dbReference type="InterPro" id="IPR008271">
    <property type="entry name" value="Ser/Thr_kinase_AS"/>
</dbReference>
<dbReference type="GO" id="GO:0005524">
    <property type="term" value="F:ATP binding"/>
    <property type="evidence" value="ECO:0007669"/>
    <property type="project" value="UniProtKB-UniRule"/>
</dbReference>
<organism evidence="8 9">
    <name type="scientific">Paralvinella palmiformis</name>
    <dbReference type="NCBI Taxonomy" id="53620"/>
    <lineage>
        <taxon>Eukaryota</taxon>
        <taxon>Metazoa</taxon>
        <taxon>Spiralia</taxon>
        <taxon>Lophotrochozoa</taxon>
        <taxon>Annelida</taxon>
        <taxon>Polychaeta</taxon>
        <taxon>Sedentaria</taxon>
        <taxon>Canalipalpata</taxon>
        <taxon>Terebellida</taxon>
        <taxon>Terebelliformia</taxon>
        <taxon>Alvinellidae</taxon>
        <taxon>Paralvinella</taxon>
    </lineage>
</organism>
<dbReference type="InterPro" id="IPR011009">
    <property type="entry name" value="Kinase-like_dom_sf"/>
</dbReference>
<keyword evidence="9" id="KW-1185">Reference proteome</keyword>
<evidence type="ECO:0000256" key="5">
    <source>
        <dbReference type="RuleBase" id="RU000304"/>
    </source>
</evidence>
<keyword evidence="2 4" id="KW-0547">Nucleotide-binding</keyword>
<evidence type="ECO:0000313" key="8">
    <source>
        <dbReference type="EMBL" id="KAK2160240.1"/>
    </source>
</evidence>
<comment type="similarity">
    <text evidence="5">Belongs to the protein kinase superfamily.</text>
</comment>
<proteinExistence type="inferred from homology"/>
<gene>
    <name evidence="8" type="ORF">LSH36_137g01037</name>
</gene>